<dbReference type="AlphaFoldDB" id="A0A840A157"/>
<reference evidence="1 2" key="1">
    <citation type="submission" date="2020-08" db="EMBL/GenBank/DDBJ databases">
        <title>Genomic Encyclopedia of Type Strains, Phase IV (KMG-IV): sequencing the most valuable type-strain genomes for metagenomic binning, comparative biology and taxonomic classification.</title>
        <authorList>
            <person name="Goeker M."/>
        </authorList>
    </citation>
    <scope>NUCLEOTIDE SEQUENCE [LARGE SCALE GENOMIC DNA]</scope>
    <source>
        <strain evidence="1 2">DSM 21793</strain>
    </source>
</reference>
<protein>
    <submittedName>
        <fullName evidence="1">Uncharacterized protein</fullName>
    </submittedName>
</protein>
<dbReference type="RefSeq" id="WP_183774420.1">
    <property type="nucleotide sequence ID" value="NZ_JACIDK010000004.1"/>
</dbReference>
<proteinExistence type="predicted"/>
<dbReference type="EMBL" id="JACIDK010000004">
    <property type="protein sequence ID" value="MBB3892346.1"/>
    <property type="molecule type" value="Genomic_DNA"/>
</dbReference>
<gene>
    <name evidence="1" type="ORF">GGQ61_003079</name>
</gene>
<dbReference type="Proteomes" id="UP000530564">
    <property type="component" value="Unassembled WGS sequence"/>
</dbReference>
<organism evidence="1 2">
    <name type="scientific">Phenylobacterium haematophilum</name>
    <dbReference type="NCBI Taxonomy" id="98513"/>
    <lineage>
        <taxon>Bacteria</taxon>
        <taxon>Pseudomonadati</taxon>
        <taxon>Pseudomonadota</taxon>
        <taxon>Alphaproteobacteria</taxon>
        <taxon>Caulobacterales</taxon>
        <taxon>Caulobacteraceae</taxon>
        <taxon>Phenylobacterium</taxon>
    </lineage>
</organism>
<name>A0A840A157_9CAUL</name>
<comment type="caution">
    <text evidence="1">The sequence shown here is derived from an EMBL/GenBank/DDBJ whole genome shotgun (WGS) entry which is preliminary data.</text>
</comment>
<evidence type="ECO:0000313" key="1">
    <source>
        <dbReference type="EMBL" id="MBB3892346.1"/>
    </source>
</evidence>
<accession>A0A840A157</accession>
<evidence type="ECO:0000313" key="2">
    <source>
        <dbReference type="Proteomes" id="UP000530564"/>
    </source>
</evidence>
<keyword evidence="2" id="KW-1185">Reference proteome</keyword>
<sequence>MAKTKQSDEFEIEVDGEPYVWWLHRRPQWSSDSAKWRGMAIAVRHQDGKREAVVEFPPGPQPRFGAPQLQASQIARPLVARAIASAVAAGWEPLSRGKTVTIVVDEAGG</sequence>